<dbReference type="InterPro" id="IPR036236">
    <property type="entry name" value="Znf_C2H2_sf"/>
</dbReference>
<comment type="caution">
    <text evidence="11">The sequence shown here is derived from an EMBL/GenBank/DDBJ whole genome shotgun (WGS) entry which is preliminary data.</text>
</comment>
<evidence type="ECO:0000313" key="12">
    <source>
        <dbReference type="Proteomes" id="UP000792457"/>
    </source>
</evidence>
<dbReference type="PANTHER" id="PTHR23235:SF142">
    <property type="entry name" value="ZINC FINGER PROTEIN 384"/>
    <property type="match status" value="1"/>
</dbReference>
<organism evidence="11 12">
    <name type="scientific">Ladona fulva</name>
    <name type="common">Scarce chaser dragonfly</name>
    <name type="synonym">Libellula fulva</name>
    <dbReference type="NCBI Taxonomy" id="123851"/>
    <lineage>
        <taxon>Eukaryota</taxon>
        <taxon>Metazoa</taxon>
        <taxon>Ecdysozoa</taxon>
        <taxon>Arthropoda</taxon>
        <taxon>Hexapoda</taxon>
        <taxon>Insecta</taxon>
        <taxon>Pterygota</taxon>
        <taxon>Palaeoptera</taxon>
        <taxon>Odonata</taxon>
        <taxon>Epiprocta</taxon>
        <taxon>Anisoptera</taxon>
        <taxon>Libelluloidea</taxon>
        <taxon>Libellulidae</taxon>
        <taxon>Ladona</taxon>
    </lineage>
</organism>
<gene>
    <name evidence="11" type="ORF">J437_LFUL015739</name>
</gene>
<proteinExistence type="inferred from homology"/>
<dbReference type="OrthoDB" id="8113227at2759"/>
<accession>A0A8K0P4F1</accession>
<evidence type="ECO:0000256" key="9">
    <source>
        <dbReference type="PROSITE-ProRule" id="PRU00042"/>
    </source>
</evidence>
<dbReference type="Pfam" id="PF00096">
    <property type="entry name" value="zf-C2H2"/>
    <property type="match status" value="3"/>
</dbReference>
<dbReference type="GO" id="GO:0008270">
    <property type="term" value="F:zinc ion binding"/>
    <property type="evidence" value="ECO:0007669"/>
    <property type="project" value="UniProtKB-KW"/>
</dbReference>
<keyword evidence="4" id="KW-0677">Repeat</keyword>
<evidence type="ECO:0000256" key="5">
    <source>
        <dbReference type="ARBA" id="ARBA00022771"/>
    </source>
</evidence>
<feature type="domain" description="C2H2-type" evidence="10">
    <location>
        <begin position="239"/>
        <end position="266"/>
    </location>
</feature>
<reference evidence="11" key="1">
    <citation type="submission" date="2013-04" db="EMBL/GenBank/DDBJ databases">
        <authorList>
            <person name="Qu J."/>
            <person name="Murali S.C."/>
            <person name="Bandaranaike D."/>
            <person name="Bellair M."/>
            <person name="Blankenburg K."/>
            <person name="Chao H."/>
            <person name="Dinh H."/>
            <person name="Doddapaneni H."/>
            <person name="Downs B."/>
            <person name="Dugan-Rocha S."/>
            <person name="Elkadiri S."/>
            <person name="Gnanaolivu R.D."/>
            <person name="Hernandez B."/>
            <person name="Javaid M."/>
            <person name="Jayaseelan J.C."/>
            <person name="Lee S."/>
            <person name="Li M."/>
            <person name="Ming W."/>
            <person name="Munidasa M."/>
            <person name="Muniz J."/>
            <person name="Nguyen L."/>
            <person name="Ongeri F."/>
            <person name="Osuji N."/>
            <person name="Pu L.-L."/>
            <person name="Puazo M."/>
            <person name="Qu C."/>
            <person name="Quiroz J."/>
            <person name="Raj R."/>
            <person name="Weissenberger G."/>
            <person name="Xin Y."/>
            <person name="Zou X."/>
            <person name="Han Y."/>
            <person name="Richards S."/>
            <person name="Worley K."/>
            <person name="Muzny D."/>
            <person name="Gibbs R."/>
        </authorList>
    </citation>
    <scope>NUCLEOTIDE SEQUENCE</scope>
    <source>
        <strain evidence="11">Sampled in the wild</strain>
    </source>
</reference>
<dbReference type="Pfam" id="PF13909">
    <property type="entry name" value="zf-H2C2_5"/>
    <property type="match status" value="1"/>
</dbReference>
<dbReference type="PROSITE" id="PS50157">
    <property type="entry name" value="ZINC_FINGER_C2H2_2"/>
    <property type="match status" value="4"/>
</dbReference>
<dbReference type="GO" id="GO:0005634">
    <property type="term" value="C:nucleus"/>
    <property type="evidence" value="ECO:0007669"/>
    <property type="project" value="UniProtKB-SubCell"/>
</dbReference>
<dbReference type="Proteomes" id="UP000792457">
    <property type="component" value="Unassembled WGS sequence"/>
</dbReference>
<feature type="domain" description="C2H2-type" evidence="10">
    <location>
        <begin position="211"/>
        <end position="238"/>
    </location>
</feature>
<dbReference type="PROSITE" id="PS00028">
    <property type="entry name" value="ZINC_FINGER_C2H2_1"/>
    <property type="match status" value="1"/>
</dbReference>
<evidence type="ECO:0000259" key="10">
    <source>
        <dbReference type="PROSITE" id="PS50157"/>
    </source>
</evidence>
<evidence type="ECO:0000256" key="8">
    <source>
        <dbReference type="ARBA" id="ARBA00023242"/>
    </source>
</evidence>
<dbReference type="FunFam" id="3.30.160.60:FF:000614">
    <property type="entry name" value="Zinc finger protein 142"/>
    <property type="match status" value="1"/>
</dbReference>
<evidence type="ECO:0000256" key="2">
    <source>
        <dbReference type="ARBA" id="ARBA00007746"/>
    </source>
</evidence>
<dbReference type="SMART" id="SM00355">
    <property type="entry name" value="ZnF_C2H2"/>
    <property type="match status" value="4"/>
</dbReference>
<evidence type="ECO:0000256" key="7">
    <source>
        <dbReference type="ARBA" id="ARBA00023125"/>
    </source>
</evidence>
<keyword evidence="3" id="KW-0479">Metal-binding</keyword>
<dbReference type="InterPro" id="IPR013087">
    <property type="entry name" value="Znf_C2H2_type"/>
</dbReference>
<comment type="similarity">
    <text evidence="2">Belongs to the hunchback C2H2-type zinc-finger protein family.</text>
</comment>
<dbReference type="Gene3D" id="3.30.160.60">
    <property type="entry name" value="Classic Zinc Finger"/>
    <property type="match status" value="5"/>
</dbReference>
<dbReference type="EMBL" id="KZ308918">
    <property type="protein sequence ID" value="KAG8235505.1"/>
    <property type="molecule type" value="Genomic_DNA"/>
</dbReference>
<sequence>MLKREMEPFDYAKNSMTSNWMKDEICDSINYNEHHDSERKCNTIKLDVQQESNEGESIQKEGRNFCVNRGNGLRRVRVVEDIMENVNIKADMIKKETDGEELEVYIKREVTEEGEFVNCNFSEEDSKAKSELEEHTYSGQLSLFAGQEREDDAVESKKKKRHICTFCNKEFKLNSYLVKHLRIHTGENTLKCSNSTNLKSHLRSHTGEKPFKCEYCEYSTSHSSAMRRHLRKHTGEKPFKCEICEYRTPNKSNLTTHVRIHTGEKPFKCNLCEFSSSTSGALRRHIGRHTGMKTL</sequence>
<evidence type="ECO:0000256" key="4">
    <source>
        <dbReference type="ARBA" id="ARBA00022737"/>
    </source>
</evidence>
<dbReference type="SUPFAM" id="SSF57667">
    <property type="entry name" value="beta-beta-alpha zinc fingers"/>
    <property type="match status" value="3"/>
</dbReference>
<feature type="domain" description="C2H2-type" evidence="10">
    <location>
        <begin position="162"/>
        <end position="189"/>
    </location>
</feature>
<keyword evidence="12" id="KW-1185">Reference proteome</keyword>
<keyword evidence="7" id="KW-0238">DNA-binding</keyword>
<keyword evidence="6" id="KW-0862">Zinc</keyword>
<name>A0A8K0P4F1_LADFU</name>
<reference evidence="11" key="2">
    <citation type="submission" date="2017-10" db="EMBL/GenBank/DDBJ databases">
        <title>Ladona fulva Genome sequencing and assembly.</title>
        <authorList>
            <person name="Murali S."/>
            <person name="Richards S."/>
            <person name="Bandaranaike D."/>
            <person name="Bellair M."/>
            <person name="Blankenburg K."/>
            <person name="Chao H."/>
            <person name="Dinh H."/>
            <person name="Doddapaneni H."/>
            <person name="Dugan-Rocha S."/>
            <person name="Elkadiri S."/>
            <person name="Gnanaolivu R."/>
            <person name="Hernandez B."/>
            <person name="Skinner E."/>
            <person name="Javaid M."/>
            <person name="Lee S."/>
            <person name="Li M."/>
            <person name="Ming W."/>
            <person name="Munidasa M."/>
            <person name="Muniz J."/>
            <person name="Nguyen L."/>
            <person name="Hughes D."/>
            <person name="Osuji N."/>
            <person name="Pu L.-L."/>
            <person name="Puazo M."/>
            <person name="Qu C."/>
            <person name="Quiroz J."/>
            <person name="Raj R."/>
            <person name="Weissenberger G."/>
            <person name="Xin Y."/>
            <person name="Zou X."/>
            <person name="Han Y."/>
            <person name="Worley K."/>
            <person name="Muzny D."/>
            <person name="Gibbs R."/>
        </authorList>
    </citation>
    <scope>NUCLEOTIDE SEQUENCE</scope>
    <source>
        <strain evidence="11">Sampled in the wild</strain>
    </source>
</reference>
<dbReference type="FunFam" id="3.30.160.60:FF:000145">
    <property type="entry name" value="Zinc finger protein 574"/>
    <property type="match status" value="1"/>
</dbReference>
<dbReference type="PANTHER" id="PTHR23235">
    <property type="entry name" value="KRUEPPEL-LIKE TRANSCRIPTION FACTOR"/>
    <property type="match status" value="1"/>
</dbReference>
<dbReference type="GO" id="GO:0000978">
    <property type="term" value="F:RNA polymerase II cis-regulatory region sequence-specific DNA binding"/>
    <property type="evidence" value="ECO:0007669"/>
    <property type="project" value="TreeGrafter"/>
</dbReference>
<dbReference type="GO" id="GO:0000981">
    <property type="term" value="F:DNA-binding transcription factor activity, RNA polymerase II-specific"/>
    <property type="evidence" value="ECO:0007669"/>
    <property type="project" value="TreeGrafter"/>
</dbReference>
<feature type="domain" description="C2H2-type" evidence="10">
    <location>
        <begin position="267"/>
        <end position="294"/>
    </location>
</feature>
<comment type="subcellular location">
    <subcellularLocation>
        <location evidence="1">Nucleus</location>
    </subcellularLocation>
</comment>
<keyword evidence="8" id="KW-0539">Nucleus</keyword>
<evidence type="ECO:0000256" key="6">
    <source>
        <dbReference type="ARBA" id="ARBA00022833"/>
    </source>
</evidence>
<protein>
    <recommendedName>
        <fullName evidence="10">C2H2-type domain-containing protein</fullName>
    </recommendedName>
</protein>
<evidence type="ECO:0000256" key="1">
    <source>
        <dbReference type="ARBA" id="ARBA00004123"/>
    </source>
</evidence>
<keyword evidence="5 9" id="KW-0863">Zinc-finger</keyword>
<dbReference type="AlphaFoldDB" id="A0A8K0P4F1"/>
<evidence type="ECO:0000313" key="11">
    <source>
        <dbReference type="EMBL" id="KAG8235505.1"/>
    </source>
</evidence>
<dbReference type="FunFam" id="3.30.160.60:FF:002287">
    <property type="entry name" value="Uncharacterized protein"/>
    <property type="match status" value="1"/>
</dbReference>
<evidence type="ECO:0000256" key="3">
    <source>
        <dbReference type="ARBA" id="ARBA00022723"/>
    </source>
</evidence>
<dbReference type="FunFam" id="3.30.160.60:FF:000882">
    <property type="entry name" value="Predicted gene, 21060"/>
    <property type="match status" value="1"/>
</dbReference>